<feature type="compositionally biased region" description="Low complexity" evidence="1">
    <location>
        <begin position="30"/>
        <end position="41"/>
    </location>
</feature>
<sequence>MTRVPLSPLGSSGGPVKVPRGDGGGRKCRGSPTAEGAAGGAPACSPGLLGCLRFSA</sequence>
<proteinExistence type="predicted"/>
<comment type="caution">
    <text evidence="2">The sequence shown here is derived from an EMBL/GenBank/DDBJ whole genome shotgun (WGS) entry which is preliminary data.</text>
</comment>
<gene>
    <name evidence="2" type="ORF">KSP39_PZI008826</name>
</gene>
<feature type="region of interest" description="Disordered" evidence="1">
    <location>
        <begin position="1"/>
        <end position="41"/>
    </location>
</feature>
<evidence type="ECO:0000313" key="2">
    <source>
        <dbReference type="EMBL" id="KAK8942570.1"/>
    </source>
</evidence>
<evidence type="ECO:0000256" key="1">
    <source>
        <dbReference type="SAM" id="MobiDB-lite"/>
    </source>
</evidence>
<dbReference type="Proteomes" id="UP001418222">
    <property type="component" value="Unassembled WGS sequence"/>
</dbReference>
<reference evidence="2 3" key="1">
    <citation type="journal article" date="2022" name="Nat. Plants">
        <title>Genomes of leafy and leafless Platanthera orchids illuminate the evolution of mycoheterotrophy.</title>
        <authorList>
            <person name="Li M.H."/>
            <person name="Liu K.W."/>
            <person name="Li Z."/>
            <person name="Lu H.C."/>
            <person name="Ye Q.L."/>
            <person name="Zhang D."/>
            <person name="Wang J.Y."/>
            <person name="Li Y.F."/>
            <person name="Zhong Z.M."/>
            <person name="Liu X."/>
            <person name="Yu X."/>
            <person name="Liu D.K."/>
            <person name="Tu X.D."/>
            <person name="Liu B."/>
            <person name="Hao Y."/>
            <person name="Liao X.Y."/>
            <person name="Jiang Y.T."/>
            <person name="Sun W.H."/>
            <person name="Chen J."/>
            <person name="Chen Y.Q."/>
            <person name="Ai Y."/>
            <person name="Zhai J.W."/>
            <person name="Wu S.S."/>
            <person name="Zhou Z."/>
            <person name="Hsiao Y.Y."/>
            <person name="Wu W.L."/>
            <person name="Chen Y.Y."/>
            <person name="Lin Y.F."/>
            <person name="Hsu J.L."/>
            <person name="Li C.Y."/>
            <person name="Wang Z.W."/>
            <person name="Zhao X."/>
            <person name="Zhong W.Y."/>
            <person name="Ma X.K."/>
            <person name="Ma L."/>
            <person name="Huang J."/>
            <person name="Chen G.Z."/>
            <person name="Huang M.Z."/>
            <person name="Huang L."/>
            <person name="Peng D.H."/>
            <person name="Luo Y.B."/>
            <person name="Zou S.Q."/>
            <person name="Chen S.P."/>
            <person name="Lan S."/>
            <person name="Tsai W.C."/>
            <person name="Van de Peer Y."/>
            <person name="Liu Z.J."/>
        </authorList>
    </citation>
    <scope>NUCLEOTIDE SEQUENCE [LARGE SCALE GENOMIC DNA]</scope>
    <source>
        <strain evidence="2">Lor287</strain>
    </source>
</reference>
<protein>
    <submittedName>
        <fullName evidence="2">Uncharacterized protein</fullName>
    </submittedName>
</protein>
<dbReference type="EMBL" id="JBBWWQ010000007">
    <property type="protein sequence ID" value="KAK8942570.1"/>
    <property type="molecule type" value="Genomic_DNA"/>
</dbReference>
<organism evidence="2 3">
    <name type="scientific">Platanthera zijinensis</name>
    <dbReference type="NCBI Taxonomy" id="2320716"/>
    <lineage>
        <taxon>Eukaryota</taxon>
        <taxon>Viridiplantae</taxon>
        <taxon>Streptophyta</taxon>
        <taxon>Embryophyta</taxon>
        <taxon>Tracheophyta</taxon>
        <taxon>Spermatophyta</taxon>
        <taxon>Magnoliopsida</taxon>
        <taxon>Liliopsida</taxon>
        <taxon>Asparagales</taxon>
        <taxon>Orchidaceae</taxon>
        <taxon>Orchidoideae</taxon>
        <taxon>Orchideae</taxon>
        <taxon>Orchidinae</taxon>
        <taxon>Platanthera</taxon>
    </lineage>
</organism>
<keyword evidence="3" id="KW-1185">Reference proteome</keyword>
<name>A0AAP0G7L3_9ASPA</name>
<dbReference type="AlphaFoldDB" id="A0AAP0G7L3"/>
<accession>A0AAP0G7L3</accession>
<evidence type="ECO:0000313" key="3">
    <source>
        <dbReference type="Proteomes" id="UP001418222"/>
    </source>
</evidence>